<dbReference type="Proteomes" id="UP000663882">
    <property type="component" value="Unassembled WGS sequence"/>
</dbReference>
<sequence>MRQWISYQLTRLYAQGHVIIGYGAAAK</sequence>
<dbReference type="AlphaFoldDB" id="A0A815VM39"/>
<name>A0A815VM39_9BILA</name>
<feature type="non-terminal residue" evidence="2">
    <location>
        <position position="27"/>
    </location>
</feature>
<evidence type="ECO:0000313" key="2">
    <source>
        <dbReference type="EMBL" id="CAF1532253.1"/>
    </source>
</evidence>
<organism evidence="2 3">
    <name type="scientific">Rotaria sordida</name>
    <dbReference type="NCBI Taxonomy" id="392033"/>
    <lineage>
        <taxon>Eukaryota</taxon>
        <taxon>Metazoa</taxon>
        <taxon>Spiralia</taxon>
        <taxon>Gnathifera</taxon>
        <taxon>Rotifera</taxon>
        <taxon>Eurotatoria</taxon>
        <taxon>Bdelloidea</taxon>
        <taxon>Philodinida</taxon>
        <taxon>Philodinidae</taxon>
        <taxon>Rotaria</taxon>
    </lineage>
</organism>
<comment type="caution">
    <text evidence="2">The sequence shown here is derived from an EMBL/GenBank/DDBJ whole genome shotgun (WGS) entry which is preliminary data.</text>
</comment>
<dbReference type="Proteomes" id="UP000663889">
    <property type="component" value="Unassembled WGS sequence"/>
</dbReference>
<dbReference type="EMBL" id="CAJNOU010007931">
    <property type="protein sequence ID" value="CAF1532253.1"/>
    <property type="molecule type" value="Genomic_DNA"/>
</dbReference>
<evidence type="ECO:0000313" key="1">
    <source>
        <dbReference type="EMBL" id="CAF1468020.1"/>
    </source>
</evidence>
<gene>
    <name evidence="1" type="ORF">RFH988_LOCUS37428</name>
    <name evidence="2" type="ORF">SEV965_LOCUS37594</name>
</gene>
<protein>
    <submittedName>
        <fullName evidence="2">Uncharacterized protein</fullName>
    </submittedName>
</protein>
<accession>A0A815VM39</accession>
<dbReference type="EMBL" id="CAJNOO010007439">
    <property type="protein sequence ID" value="CAF1468020.1"/>
    <property type="molecule type" value="Genomic_DNA"/>
</dbReference>
<reference evidence="2" key="1">
    <citation type="submission" date="2021-02" db="EMBL/GenBank/DDBJ databases">
        <authorList>
            <person name="Nowell W R."/>
        </authorList>
    </citation>
    <scope>NUCLEOTIDE SEQUENCE</scope>
</reference>
<evidence type="ECO:0000313" key="3">
    <source>
        <dbReference type="Proteomes" id="UP000663889"/>
    </source>
</evidence>
<proteinExistence type="predicted"/>